<dbReference type="FunFam" id="3.30.160.60:FF:000554">
    <property type="entry name" value="protein indeterminate-domain 12-like"/>
    <property type="match status" value="1"/>
</dbReference>
<dbReference type="Proteomes" id="UP000631114">
    <property type="component" value="Unassembled WGS sequence"/>
</dbReference>
<dbReference type="GO" id="GO:0008270">
    <property type="term" value="F:zinc ion binding"/>
    <property type="evidence" value="ECO:0007669"/>
    <property type="project" value="UniProtKB-KW"/>
</dbReference>
<reference evidence="10 11" key="1">
    <citation type="submission" date="2020-10" db="EMBL/GenBank/DDBJ databases">
        <title>The Coptis chinensis genome and diversification of protoberbering-type alkaloids.</title>
        <authorList>
            <person name="Wang B."/>
            <person name="Shu S."/>
            <person name="Song C."/>
            <person name="Liu Y."/>
        </authorList>
    </citation>
    <scope>NUCLEOTIDE SEQUENCE [LARGE SCALE GENOMIC DNA]</scope>
    <source>
        <strain evidence="10">HL-2020</strain>
        <tissue evidence="10">Leaf</tissue>
    </source>
</reference>
<evidence type="ECO:0000256" key="4">
    <source>
        <dbReference type="ARBA" id="ARBA00022833"/>
    </source>
</evidence>
<evidence type="ECO:0000256" key="2">
    <source>
        <dbReference type="ARBA" id="ARBA00022737"/>
    </source>
</evidence>
<feature type="region of interest" description="Disordered" evidence="8">
    <location>
        <begin position="21"/>
        <end position="52"/>
    </location>
</feature>
<dbReference type="PROSITE" id="PS00028">
    <property type="entry name" value="ZINC_FINGER_C2H2_1"/>
    <property type="match status" value="1"/>
</dbReference>
<evidence type="ECO:0000256" key="6">
    <source>
        <dbReference type="ARBA" id="ARBA00023163"/>
    </source>
</evidence>
<dbReference type="AlphaFoldDB" id="A0A835LI25"/>
<dbReference type="PANTHER" id="PTHR10593">
    <property type="entry name" value="SERINE/THREONINE-PROTEIN KINASE RIO"/>
    <property type="match status" value="1"/>
</dbReference>
<feature type="compositionally biased region" description="Polar residues" evidence="8">
    <location>
        <begin position="335"/>
        <end position="345"/>
    </location>
</feature>
<gene>
    <name evidence="10" type="ORF">IFM89_001057</name>
</gene>
<dbReference type="PROSITE" id="PS50157">
    <property type="entry name" value="ZINC_FINGER_C2H2_2"/>
    <property type="match status" value="1"/>
</dbReference>
<dbReference type="InterPro" id="IPR013087">
    <property type="entry name" value="Znf_C2H2_type"/>
</dbReference>
<evidence type="ECO:0000256" key="8">
    <source>
        <dbReference type="SAM" id="MobiDB-lite"/>
    </source>
</evidence>
<sequence>MMSSGDWQQLSIPSAIVREFSQEPNSNITPLNTTSSAVKKKRNLPGTPDPDAEVVALSPKTLIATNRFVCEICNKGFQRDQNLQLHRRGHNLPWKLRQRTNKEIRKKVYICPEKSCVHHDSSRALGDLTGIKKHFFRKHGEKKWKCEKCSKKYAVQSDWKAHNKTCGTREYKCDCGTLFSRKDSFITHRAFCDALADESSRFTSVAGASLNFRTDSIVRSNLPQQSASLPHGFGSWGGLDAVSIPQFCPMFCGTHTSIPPDSNEQKPRLSLWLDQANSQMNHIDVASNSDAFMDSNSSTGLSDLLQMASSKKFGSFSTDDYGGIPSQWMNKRTGEATNAELSLSKSPRGLKKEDGSKGKMVESLASLYADEVNQHSNTTLLQKATQMGATRSSPSFVGGFGVVSSSSSSDTNSFNPHTDQTKNEFHHLVRQVKQQENLNDYFVMNMSNAMGNTSTGNDMYNMLNVSSLGDTVHNLNRQMIQHNADQGQSNIFRMSTESVEQSSTRDFLGVGGEAISTPFLQQELAKFSSMGSRMVLSEYNGSH</sequence>
<dbReference type="InterPro" id="IPR031140">
    <property type="entry name" value="IDD1-16"/>
</dbReference>
<evidence type="ECO:0000256" key="1">
    <source>
        <dbReference type="ARBA" id="ARBA00022723"/>
    </source>
</evidence>
<dbReference type="SMART" id="SM00355">
    <property type="entry name" value="ZnF_C2H2"/>
    <property type="match status" value="3"/>
</dbReference>
<dbReference type="Gene3D" id="3.30.160.60">
    <property type="entry name" value="Classic Zinc Finger"/>
    <property type="match status" value="2"/>
</dbReference>
<keyword evidence="3 7" id="KW-0863">Zinc-finger</keyword>
<dbReference type="Pfam" id="PF00096">
    <property type="entry name" value="zf-C2H2"/>
    <property type="match status" value="1"/>
</dbReference>
<dbReference type="GO" id="GO:0005634">
    <property type="term" value="C:nucleus"/>
    <property type="evidence" value="ECO:0007669"/>
    <property type="project" value="TreeGrafter"/>
</dbReference>
<name>A0A835LI25_9MAGN</name>
<dbReference type="OrthoDB" id="6354171at2759"/>
<keyword evidence="11" id="KW-1185">Reference proteome</keyword>
<accession>A0A835LI25</accession>
<feature type="region of interest" description="Disordered" evidence="8">
    <location>
        <begin position="335"/>
        <end position="357"/>
    </location>
</feature>
<keyword evidence="2" id="KW-0677">Repeat</keyword>
<dbReference type="Pfam" id="PF22995">
    <property type="entry name" value="C2CH-3rd_BIRD-IDD"/>
    <property type="match status" value="1"/>
</dbReference>
<evidence type="ECO:0000256" key="7">
    <source>
        <dbReference type="PROSITE-ProRule" id="PRU00042"/>
    </source>
</evidence>
<keyword evidence="5" id="KW-0805">Transcription regulation</keyword>
<dbReference type="FunFam" id="3.30.160.60:FF:000131">
    <property type="entry name" value="protein indeterminate-domain 5, chloroplastic-like"/>
    <property type="match status" value="1"/>
</dbReference>
<dbReference type="Pfam" id="PF22992">
    <property type="entry name" value="C2CH-4th_BIRD-IDD"/>
    <property type="match status" value="1"/>
</dbReference>
<proteinExistence type="predicted"/>
<comment type="caution">
    <text evidence="10">The sequence shown here is derived from an EMBL/GenBank/DDBJ whole genome shotgun (WGS) entry which is preliminary data.</text>
</comment>
<evidence type="ECO:0000313" key="11">
    <source>
        <dbReference type="Proteomes" id="UP000631114"/>
    </source>
</evidence>
<organism evidence="10 11">
    <name type="scientific">Coptis chinensis</name>
    <dbReference type="NCBI Taxonomy" id="261450"/>
    <lineage>
        <taxon>Eukaryota</taxon>
        <taxon>Viridiplantae</taxon>
        <taxon>Streptophyta</taxon>
        <taxon>Embryophyta</taxon>
        <taxon>Tracheophyta</taxon>
        <taxon>Spermatophyta</taxon>
        <taxon>Magnoliopsida</taxon>
        <taxon>Ranunculales</taxon>
        <taxon>Ranunculaceae</taxon>
        <taxon>Coptidoideae</taxon>
        <taxon>Coptis</taxon>
    </lineage>
</organism>
<dbReference type="InterPro" id="IPR036236">
    <property type="entry name" value="Znf_C2H2_sf"/>
</dbReference>
<feature type="compositionally biased region" description="Polar residues" evidence="8">
    <location>
        <begin position="22"/>
        <end position="37"/>
    </location>
</feature>
<feature type="domain" description="C2H2-type" evidence="9">
    <location>
        <begin position="68"/>
        <end position="90"/>
    </location>
</feature>
<dbReference type="InterPro" id="IPR055185">
    <property type="entry name" value="C2CH-4th_BIRD-IDD"/>
</dbReference>
<keyword evidence="6" id="KW-0804">Transcription</keyword>
<dbReference type="Pfam" id="PF22996">
    <property type="entry name" value="C2H2-2nd_BIRD-IDD"/>
    <property type="match status" value="1"/>
</dbReference>
<keyword evidence="1" id="KW-0479">Metal-binding</keyword>
<dbReference type="EMBL" id="JADFTS010000007">
    <property type="protein sequence ID" value="KAF9595585.1"/>
    <property type="molecule type" value="Genomic_DNA"/>
</dbReference>
<dbReference type="SUPFAM" id="SSF57667">
    <property type="entry name" value="beta-beta-alpha zinc fingers"/>
    <property type="match status" value="1"/>
</dbReference>
<dbReference type="GO" id="GO:0003700">
    <property type="term" value="F:DNA-binding transcription factor activity"/>
    <property type="evidence" value="ECO:0007669"/>
    <property type="project" value="TreeGrafter"/>
</dbReference>
<evidence type="ECO:0000256" key="3">
    <source>
        <dbReference type="ARBA" id="ARBA00022771"/>
    </source>
</evidence>
<dbReference type="InterPro" id="IPR055186">
    <property type="entry name" value="C2H2-2nd_BIRD-IDD"/>
</dbReference>
<evidence type="ECO:0000256" key="5">
    <source>
        <dbReference type="ARBA" id="ARBA00023015"/>
    </source>
</evidence>
<protein>
    <recommendedName>
        <fullName evidence="9">C2H2-type domain-containing protein</fullName>
    </recommendedName>
</protein>
<evidence type="ECO:0000259" key="9">
    <source>
        <dbReference type="PROSITE" id="PS50157"/>
    </source>
</evidence>
<keyword evidence="4" id="KW-0862">Zinc</keyword>
<evidence type="ECO:0000313" key="10">
    <source>
        <dbReference type="EMBL" id="KAF9595585.1"/>
    </source>
</evidence>
<dbReference type="PANTHER" id="PTHR10593:SF239">
    <property type="entry name" value="C2H2-TYPE DOMAIN-CONTAINING PROTEIN"/>
    <property type="match status" value="1"/>
</dbReference>
<dbReference type="InterPro" id="IPR055187">
    <property type="entry name" value="C2CH-3rd_BIRD-IDD"/>
</dbReference>